<dbReference type="PROSITE" id="PS51755">
    <property type="entry name" value="OMPR_PHOB"/>
    <property type="match status" value="1"/>
</dbReference>
<protein>
    <submittedName>
        <fullName evidence="10">DNA-binding response regulator, OmpR family, contains REC and winged-helix (WHTH) domain</fullName>
    </submittedName>
</protein>
<dbReference type="InterPro" id="IPR001867">
    <property type="entry name" value="OmpR/PhoB-type_DNA-bd"/>
</dbReference>
<dbReference type="Pfam" id="PF00072">
    <property type="entry name" value="Response_reg"/>
    <property type="match status" value="1"/>
</dbReference>
<evidence type="ECO:0000259" key="9">
    <source>
        <dbReference type="PROSITE" id="PS51755"/>
    </source>
</evidence>
<sequence length="224" mass="25536">MKLLVVEDEHTLLQSILEYFTQEEFLCEGSATHADALNKIEDFSYDCIILDINLPDGNGLRLLQHLRKQKKDDAVIIISARDSLQDKITGLDYGADDYITKPFHLSELNARVKALLRRKYVHGTDTLELGNLQIELFSRTASCGQQKLSLTKSEFDLLAYLMNNPNRVVSRQAIAEHIYGDQSDNMPSFDFVYSQIKNLKRKLKEKGCDDLIQTVYGLGYKLSL</sequence>
<evidence type="ECO:0000313" key="10">
    <source>
        <dbReference type="EMBL" id="SDX62993.1"/>
    </source>
</evidence>
<dbReference type="CDD" id="cd00383">
    <property type="entry name" value="trans_reg_C"/>
    <property type="match status" value="1"/>
</dbReference>
<evidence type="ECO:0000259" key="8">
    <source>
        <dbReference type="PROSITE" id="PS50110"/>
    </source>
</evidence>
<keyword evidence="2" id="KW-0902">Two-component regulatory system</keyword>
<evidence type="ECO:0000313" key="11">
    <source>
        <dbReference type="Proteomes" id="UP000198711"/>
    </source>
</evidence>
<evidence type="ECO:0000256" key="4">
    <source>
        <dbReference type="ARBA" id="ARBA00023125"/>
    </source>
</evidence>
<keyword evidence="5" id="KW-0804">Transcription</keyword>
<dbReference type="Pfam" id="PF00486">
    <property type="entry name" value="Trans_reg_C"/>
    <property type="match status" value="1"/>
</dbReference>
<dbReference type="Proteomes" id="UP000198711">
    <property type="component" value="Unassembled WGS sequence"/>
</dbReference>
<feature type="domain" description="OmpR/PhoB-type" evidence="9">
    <location>
        <begin position="124"/>
        <end position="224"/>
    </location>
</feature>
<keyword evidence="1 6" id="KW-0597">Phosphoprotein</keyword>
<evidence type="ECO:0000256" key="1">
    <source>
        <dbReference type="ARBA" id="ARBA00022553"/>
    </source>
</evidence>
<feature type="DNA-binding region" description="OmpR/PhoB-type" evidence="7">
    <location>
        <begin position="124"/>
        <end position="224"/>
    </location>
</feature>
<reference evidence="10 11" key="1">
    <citation type="submission" date="2016-10" db="EMBL/GenBank/DDBJ databases">
        <authorList>
            <person name="Varghese N."/>
            <person name="Submissions S."/>
        </authorList>
    </citation>
    <scope>NUCLEOTIDE SEQUENCE [LARGE SCALE GENOMIC DNA]</scope>
    <source>
        <strain evidence="10 11">DSM 25353</strain>
    </source>
</reference>
<dbReference type="InterPro" id="IPR039420">
    <property type="entry name" value="WalR-like"/>
</dbReference>
<dbReference type="SMART" id="SM00862">
    <property type="entry name" value="Trans_reg_C"/>
    <property type="match status" value="1"/>
</dbReference>
<keyword evidence="3" id="KW-0805">Transcription regulation</keyword>
<evidence type="ECO:0000256" key="7">
    <source>
        <dbReference type="PROSITE-ProRule" id="PRU01091"/>
    </source>
</evidence>
<dbReference type="GO" id="GO:0000156">
    <property type="term" value="F:phosphorelay response regulator activity"/>
    <property type="evidence" value="ECO:0007669"/>
    <property type="project" value="TreeGrafter"/>
</dbReference>
<dbReference type="AlphaFoldDB" id="A0A8X8IJ30"/>
<feature type="modified residue" description="4-aspartylphosphate" evidence="6">
    <location>
        <position position="51"/>
    </location>
</feature>
<dbReference type="InterPro" id="IPR016032">
    <property type="entry name" value="Sig_transdc_resp-reg_C-effctor"/>
</dbReference>
<dbReference type="EMBL" id="FNNO01000022">
    <property type="protein sequence ID" value="SDX62993.1"/>
    <property type="molecule type" value="Genomic_DNA"/>
</dbReference>
<comment type="caution">
    <text evidence="10">The sequence shown here is derived from an EMBL/GenBank/DDBJ whole genome shotgun (WGS) entry which is preliminary data.</text>
</comment>
<proteinExistence type="predicted"/>
<dbReference type="InterPro" id="IPR011006">
    <property type="entry name" value="CheY-like_superfamily"/>
</dbReference>
<feature type="domain" description="Response regulatory" evidence="8">
    <location>
        <begin position="2"/>
        <end position="116"/>
    </location>
</feature>
<dbReference type="Gene3D" id="3.40.50.2300">
    <property type="match status" value="1"/>
</dbReference>
<dbReference type="SUPFAM" id="SSF46894">
    <property type="entry name" value="C-terminal effector domain of the bipartite response regulators"/>
    <property type="match status" value="1"/>
</dbReference>
<dbReference type="PANTHER" id="PTHR48111">
    <property type="entry name" value="REGULATOR OF RPOS"/>
    <property type="match status" value="1"/>
</dbReference>
<dbReference type="Gene3D" id="6.10.250.690">
    <property type="match status" value="1"/>
</dbReference>
<dbReference type="SMART" id="SM00448">
    <property type="entry name" value="REC"/>
    <property type="match status" value="1"/>
</dbReference>
<dbReference type="SUPFAM" id="SSF52172">
    <property type="entry name" value="CheY-like"/>
    <property type="match status" value="1"/>
</dbReference>
<dbReference type="InterPro" id="IPR001789">
    <property type="entry name" value="Sig_transdc_resp-reg_receiver"/>
</dbReference>
<evidence type="ECO:0000256" key="3">
    <source>
        <dbReference type="ARBA" id="ARBA00023015"/>
    </source>
</evidence>
<evidence type="ECO:0000256" key="6">
    <source>
        <dbReference type="PROSITE-ProRule" id="PRU00169"/>
    </source>
</evidence>
<name>A0A8X8IJ30_9BACT</name>
<dbReference type="GO" id="GO:0000976">
    <property type="term" value="F:transcription cis-regulatory region binding"/>
    <property type="evidence" value="ECO:0007669"/>
    <property type="project" value="TreeGrafter"/>
</dbReference>
<dbReference type="RefSeq" id="WP_092726931.1">
    <property type="nucleotide sequence ID" value="NZ_FNNO01000022.1"/>
</dbReference>
<evidence type="ECO:0000256" key="2">
    <source>
        <dbReference type="ARBA" id="ARBA00023012"/>
    </source>
</evidence>
<evidence type="ECO:0000256" key="5">
    <source>
        <dbReference type="ARBA" id="ARBA00023163"/>
    </source>
</evidence>
<dbReference type="GO" id="GO:0032993">
    <property type="term" value="C:protein-DNA complex"/>
    <property type="evidence" value="ECO:0007669"/>
    <property type="project" value="TreeGrafter"/>
</dbReference>
<dbReference type="PANTHER" id="PTHR48111:SF22">
    <property type="entry name" value="REGULATOR OF RPOS"/>
    <property type="match status" value="1"/>
</dbReference>
<keyword evidence="4 7" id="KW-0238">DNA-binding</keyword>
<dbReference type="PROSITE" id="PS50110">
    <property type="entry name" value="RESPONSE_REGULATORY"/>
    <property type="match status" value="1"/>
</dbReference>
<dbReference type="CDD" id="cd17624">
    <property type="entry name" value="REC_OmpR_PmrA-like"/>
    <property type="match status" value="1"/>
</dbReference>
<organism evidence="10 11">
    <name type="scientific">Hydrobacter penzbergensis</name>
    <dbReference type="NCBI Taxonomy" id="1235997"/>
    <lineage>
        <taxon>Bacteria</taxon>
        <taxon>Pseudomonadati</taxon>
        <taxon>Bacteroidota</taxon>
        <taxon>Chitinophagia</taxon>
        <taxon>Chitinophagales</taxon>
        <taxon>Chitinophagaceae</taxon>
        <taxon>Hydrobacter</taxon>
    </lineage>
</organism>
<dbReference type="InterPro" id="IPR036388">
    <property type="entry name" value="WH-like_DNA-bd_sf"/>
</dbReference>
<gene>
    <name evidence="10" type="ORF">SAMN05444410_12214</name>
</gene>
<keyword evidence="11" id="KW-1185">Reference proteome</keyword>
<accession>A0A8X8IJ30</accession>
<dbReference type="Gene3D" id="1.10.10.10">
    <property type="entry name" value="Winged helix-like DNA-binding domain superfamily/Winged helix DNA-binding domain"/>
    <property type="match status" value="1"/>
</dbReference>
<dbReference type="GO" id="GO:0006355">
    <property type="term" value="P:regulation of DNA-templated transcription"/>
    <property type="evidence" value="ECO:0007669"/>
    <property type="project" value="InterPro"/>
</dbReference>
<dbReference type="GO" id="GO:0005829">
    <property type="term" value="C:cytosol"/>
    <property type="evidence" value="ECO:0007669"/>
    <property type="project" value="TreeGrafter"/>
</dbReference>